<reference evidence="2 3" key="1">
    <citation type="submission" date="2018-11" db="EMBL/GenBank/DDBJ databases">
        <title>Genomic Encyclopedia of Type Strains, Phase IV (KMG-IV): sequencing the most valuable type-strain genomes for metagenomic binning, comparative biology and taxonomic classification.</title>
        <authorList>
            <person name="Goeker M."/>
        </authorList>
    </citation>
    <scope>NUCLEOTIDE SEQUENCE [LARGE SCALE GENOMIC DNA]</scope>
    <source>
        <strain evidence="2 3">DSM 104731</strain>
    </source>
</reference>
<evidence type="ECO:0000313" key="2">
    <source>
        <dbReference type="EMBL" id="RPE66416.1"/>
    </source>
</evidence>
<name>A0A3N4U6M2_9RHOB</name>
<feature type="transmembrane region" description="Helical" evidence="1">
    <location>
        <begin position="270"/>
        <end position="291"/>
    </location>
</feature>
<dbReference type="RefSeq" id="WP_123793165.1">
    <property type="nucleotide sequence ID" value="NZ_RKQK01000003.1"/>
</dbReference>
<feature type="transmembrane region" description="Helical" evidence="1">
    <location>
        <begin position="59"/>
        <end position="81"/>
    </location>
</feature>
<gene>
    <name evidence="2" type="ORF">EDD53_2118</name>
</gene>
<evidence type="ECO:0000313" key="3">
    <source>
        <dbReference type="Proteomes" id="UP000269689"/>
    </source>
</evidence>
<keyword evidence="1" id="KW-1133">Transmembrane helix</keyword>
<dbReference type="EMBL" id="RKQK01000003">
    <property type="protein sequence ID" value="RPE66416.1"/>
    <property type="molecule type" value="Genomic_DNA"/>
</dbReference>
<organism evidence="2 3">
    <name type="scientific">Pacificibacter maritimus</name>
    <dbReference type="NCBI Taxonomy" id="762213"/>
    <lineage>
        <taxon>Bacteria</taxon>
        <taxon>Pseudomonadati</taxon>
        <taxon>Pseudomonadota</taxon>
        <taxon>Alphaproteobacteria</taxon>
        <taxon>Rhodobacterales</taxon>
        <taxon>Roseobacteraceae</taxon>
        <taxon>Pacificibacter</taxon>
    </lineage>
</organism>
<evidence type="ECO:0000256" key="1">
    <source>
        <dbReference type="SAM" id="Phobius"/>
    </source>
</evidence>
<accession>A0A3N4U6M2</accession>
<dbReference type="Proteomes" id="UP000269689">
    <property type="component" value="Unassembled WGS sequence"/>
</dbReference>
<sequence length="292" mass="33200">MTNPYERFEAAKRGAKFAIPPYAERIGWEMYLLWVNGIIMFAGFGGFALFISLTDGEPFSVYGIFLGSFLAGLTALVFLGVHVISRRKKKVALIVDENTVTVSVGERRFNFGMLDLMLWQEDFEHVKGFAAKRKRPIRMLIAYRIGNHFEEGERQLITFVGYSTPAKMAELQKWYRQTMYIVKSRRKFQRDNQDVRNKAAAAEDVATLVELVGRLKSPSVINEADVLNSTDPEDRIYMLFPEVEKSRGDIAVENVIKVLNSKPLRVVTSVWYGFIGIVMSLFNAAIIFALLS</sequence>
<keyword evidence="1" id="KW-0472">Membrane</keyword>
<feature type="transmembrane region" description="Helical" evidence="1">
    <location>
        <begin position="31"/>
        <end position="53"/>
    </location>
</feature>
<comment type="caution">
    <text evidence="2">The sequence shown here is derived from an EMBL/GenBank/DDBJ whole genome shotgun (WGS) entry which is preliminary data.</text>
</comment>
<keyword evidence="1" id="KW-0812">Transmembrane</keyword>
<dbReference type="AlphaFoldDB" id="A0A3N4U6M2"/>
<keyword evidence="3" id="KW-1185">Reference proteome</keyword>
<proteinExistence type="predicted"/>
<protein>
    <submittedName>
        <fullName evidence="2">Uncharacterized protein</fullName>
    </submittedName>
</protein>